<dbReference type="Pfam" id="PF00067">
    <property type="entry name" value="p450"/>
    <property type="match status" value="1"/>
</dbReference>
<reference evidence="2 3" key="1">
    <citation type="submission" date="2024-02" db="EMBL/GenBank/DDBJ databases">
        <authorList>
            <person name="Vignale AGUSTIN F."/>
            <person name="Sosa J E."/>
            <person name="Modenutti C."/>
        </authorList>
    </citation>
    <scope>NUCLEOTIDE SEQUENCE [LARGE SCALE GENOMIC DNA]</scope>
</reference>
<evidence type="ECO:0000313" key="2">
    <source>
        <dbReference type="EMBL" id="CAK9165499.1"/>
    </source>
</evidence>
<gene>
    <name evidence="2" type="ORF">ILEXP_LOCUS34665</name>
</gene>
<name>A0ABC8T7X2_9AQUA</name>
<accession>A0ABC8T7X2</accession>
<evidence type="ECO:0000313" key="3">
    <source>
        <dbReference type="Proteomes" id="UP001642360"/>
    </source>
</evidence>
<dbReference type="SUPFAM" id="SSF48264">
    <property type="entry name" value="Cytochrome P450"/>
    <property type="match status" value="1"/>
</dbReference>
<keyword evidence="1" id="KW-0812">Transmembrane</keyword>
<dbReference type="InterPro" id="IPR001128">
    <property type="entry name" value="Cyt_P450"/>
</dbReference>
<protein>
    <recommendedName>
        <fullName evidence="4">Cytochrome P450</fullName>
    </recommendedName>
</protein>
<organism evidence="2 3">
    <name type="scientific">Ilex paraguariensis</name>
    <name type="common">yerba mate</name>
    <dbReference type="NCBI Taxonomy" id="185542"/>
    <lineage>
        <taxon>Eukaryota</taxon>
        <taxon>Viridiplantae</taxon>
        <taxon>Streptophyta</taxon>
        <taxon>Embryophyta</taxon>
        <taxon>Tracheophyta</taxon>
        <taxon>Spermatophyta</taxon>
        <taxon>Magnoliopsida</taxon>
        <taxon>eudicotyledons</taxon>
        <taxon>Gunneridae</taxon>
        <taxon>Pentapetalae</taxon>
        <taxon>asterids</taxon>
        <taxon>campanulids</taxon>
        <taxon>Aquifoliales</taxon>
        <taxon>Aquifoliaceae</taxon>
        <taxon>Ilex</taxon>
    </lineage>
</organism>
<dbReference type="PANTHER" id="PTHR24299">
    <property type="entry name" value="CYTOCHROME P450 FAMILY 1"/>
    <property type="match status" value="1"/>
</dbReference>
<proteinExistence type="predicted"/>
<feature type="transmembrane region" description="Helical" evidence="1">
    <location>
        <begin position="21"/>
        <end position="41"/>
    </location>
</feature>
<dbReference type="InterPro" id="IPR036396">
    <property type="entry name" value="Cyt_P450_sf"/>
</dbReference>
<dbReference type="PANTHER" id="PTHR24299:SF59">
    <property type="entry name" value="CYTOCHROME P450 SUPERFAMILY PROTEIN"/>
    <property type="match status" value="1"/>
</dbReference>
<keyword evidence="1" id="KW-1133">Transmembrane helix</keyword>
<keyword evidence="3" id="KW-1185">Reference proteome</keyword>
<dbReference type="Gene3D" id="1.10.630.10">
    <property type="entry name" value="Cytochrome P450"/>
    <property type="match status" value="1"/>
</dbReference>
<sequence>MNVESHTSKRGEKQRKRLMDSIAFLLVLSFVLTCIHILTIYNSCRRNSGKARLPPGPYPFPIIGNIFELGHKPHQSLANHAKIHGPLMSLKLGSITTMVVSSPQMAKQVLQQHDQAFSCRTVTDALHALDHHKVSMPLLPANSAWRNLRKISKEQFFSMQRLHAGQGLRRKKL</sequence>
<evidence type="ECO:0008006" key="4">
    <source>
        <dbReference type="Google" id="ProtNLM"/>
    </source>
</evidence>
<keyword evidence="1" id="KW-0472">Membrane</keyword>
<dbReference type="Proteomes" id="UP001642360">
    <property type="component" value="Unassembled WGS sequence"/>
</dbReference>
<dbReference type="AlphaFoldDB" id="A0ABC8T7X2"/>
<evidence type="ECO:0000256" key="1">
    <source>
        <dbReference type="SAM" id="Phobius"/>
    </source>
</evidence>
<dbReference type="EMBL" id="CAUOFW020004392">
    <property type="protein sequence ID" value="CAK9165499.1"/>
    <property type="molecule type" value="Genomic_DNA"/>
</dbReference>
<comment type="caution">
    <text evidence="2">The sequence shown here is derived from an EMBL/GenBank/DDBJ whole genome shotgun (WGS) entry which is preliminary data.</text>
</comment>